<dbReference type="NCBIfam" id="NF010465">
    <property type="entry name" value="PRK13890.1"/>
    <property type="match status" value="1"/>
</dbReference>
<name>A0A7X4HCV5_9BURK</name>
<dbReference type="Proteomes" id="UP000450676">
    <property type="component" value="Unassembled WGS sequence"/>
</dbReference>
<evidence type="ECO:0000313" key="4">
    <source>
        <dbReference type="Proteomes" id="UP000450676"/>
    </source>
</evidence>
<dbReference type="InterPro" id="IPR001387">
    <property type="entry name" value="Cro/C1-type_HTH"/>
</dbReference>
<dbReference type="PROSITE" id="PS50943">
    <property type="entry name" value="HTH_CROC1"/>
    <property type="match status" value="1"/>
</dbReference>
<sequence>MYSLIFLTNVLRLLDERGITKYELADRSGISISFLSDLTNGKANPSLKIMESIAQALGEPLPALLENTDLDQEALATLSPRPIAPSLPDGYVRVSAILTEFQAFTVEQWDSANRALVATSQKR</sequence>
<keyword evidence="1" id="KW-0238">DNA-binding</keyword>
<dbReference type="EMBL" id="WWCU01000017">
    <property type="protein sequence ID" value="MYN08911.1"/>
    <property type="molecule type" value="Genomic_DNA"/>
</dbReference>
<dbReference type="SMART" id="SM00530">
    <property type="entry name" value="HTH_XRE"/>
    <property type="match status" value="1"/>
</dbReference>
<accession>A0A7X4HCV5</accession>
<dbReference type="RefSeq" id="WP_161073212.1">
    <property type="nucleotide sequence ID" value="NZ_WWCU01000017.1"/>
</dbReference>
<organism evidence="3 4">
    <name type="scientific">Pseudoduganella aquatica</name>
    <dbReference type="NCBI Taxonomy" id="2660641"/>
    <lineage>
        <taxon>Bacteria</taxon>
        <taxon>Pseudomonadati</taxon>
        <taxon>Pseudomonadota</taxon>
        <taxon>Betaproteobacteria</taxon>
        <taxon>Burkholderiales</taxon>
        <taxon>Oxalobacteraceae</taxon>
        <taxon>Telluria group</taxon>
        <taxon>Pseudoduganella</taxon>
    </lineage>
</organism>
<evidence type="ECO:0000313" key="3">
    <source>
        <dbReference type="EMBL" id="MYN08911.1"/>
    </source>
</evidence>
<dbReference type="CDD" id="cd00093">
    <property type="entry name" value="HTH_XRE"/>
    <property type="match status" value="1"/>
</dbReference>
<gene>
    <name evidence="3" type="ORF">GTP77_16395</name>
</gene>
<dbReference type="GO" id="GO:0005829">
    <property type="term" value="C:cytosol"/>
    <property type="evidence" value="ECO:0007669"/>
    <property type="project" value="TreeGrafter"/>
</dbReference>
<comment type="caution">
    <text evidence="3">The sequence shown here is derived from an EMBL/GenBank/DDBJ whole genome shotgun (WGS) entry which is preliminary data.</text>
</comment>
<keyword evidence="4" id="KW-1185">Reference proteome</keyword>
<dbReference type="PANTHER" id="PTHR46797:SF1">
    <property type="entry name" value="METHYLPHOSPHONATE SYNTHASE"/>
    <property type="match status" value="1"/>
</dbReference>
<dbReference type="GO" id="GO:0003700">
    <property type="term" value="F:DNA-binding transcription factor activity"/>
    <property type="evidence" value="ECO:0007669"/>
    <property type="project" value="TreeGrafter"/>
</dbReference>
<dbReference type="Pfam" id="PF01381">
    <property type="entry name" value="HTH_3"/>
    <property type="match status" value="1"/>
</dbReference>
<feature type="domain" description="HTH cro/C1-type" evidence="2">
    <location>
        <begin position="10"/>
        <end position="64"/>
    </location>
</feature>
<dbReference type="SUPFAM" id="SSF47413">
    <property type="entry name" value="lambda repressor-like DNA-binding domains"/>
    <property type="match status" value="1"/>
</dbReference>
<protein>
    <submittedName>
        <fullName evidence="3">Helix-turn-helix domain-containing protein</fullName>
    </submittedName>
</protein>
<evidence type="ECO:0000256" key="1">
    <source>
        <dbReference type="ARBA" id="ARBA00023125"/>
    </source>
</evidence>
<dbReference type="Gene3D" id="1.10.260.40">
    <property type="entry name" value="lambda repressor-like DNA-binding domains"/>
    <property type="match status" value="1"/>
</dbReference>
<dbReference type="InterPro" id="IPR010982">
    <property type="entry name" value="Lambda_DNA-bd_dom_sf"/>
</dbReference>
<dbReference type="InterPro" id="IPR050807">
    <property type="entry name" value="TransReg_Diox_bact_type"/>
</dbReference>
<reference evidence="3 4" key="1">
    <citation type="submission" date="2019-12" db="EMBL/GenBank/DDBJ databases">
        <title>Novel species isolated from a subtropical stream in China.</title>
        <authorList>
            <person name="Lu H."/>
        </authorList>
    </citation>
    <scope>NUCLEOTIDE SEQUENCE [LARGE SCALE GENOMIC DNA]</scope>
    <source>
        <strain evidence="3 4">FT127W</strain>
    </source>
</reference>
<dbReference type="GO" id="GO:0003677">
    <property type="term" value="F:DNA binding"/>
    <property type="evidence" value="ECO:0007669"/>
    <property type="project" value="UniProtKB-KW"/>
</dbReference>
<evidence type="ECO:0000259" key="2">
    <source>
        <dbReference type="PROSITE" id="PS50943"/>
    </source>
</evidence>
<proteinExistence type="predicted"/>
<dbReference type="PANTHER" id="PTHR46797">
    <property type="entry name" value="HTH-TYPE TRANSCRIPTIONAL REGULATOR"/>
    <property type="match status" value="1"/>
</dbReference>
<dbReference type="AlphaFoldDB" id="A0A7X4HCV5"/>